<organism evidence="2 3">
    <name type="scientific">Candidatus Yanofskybacteria bacterium GW2011_GWD2_39_48</name>
    <dbReference type="NCBI Taxonomy" id="1619031"/>
    <lineage>
        <taxon>Bacteria</taxon>
        <taxon>Candidatus Yanofskyibacteriota</taxon>
    </lineage>
</organism>
<dbReference type="AlphaFoldDB" id="A0A0G0PF09"/>
<gene>
    <name evidence="2" type="ORF">UT53_C0008G0011</name>
</gene>
<evidence type="ECO:0000256" key="1">
    <source>
        <dbReference type="SAM" id="Phobius"/>
    </source>
</evidence>
<feature type="transmembrane region" description="Helical" evidence="1">
    <location>
        <begin position="12"/>
        <end position="30"/>
    </location>
</feature>
<evidence type="ECO:0000313" key="2">
    <source>
        <dbReference type="EMBL" id="KKR23756.1"/>
    </source>
</evidence>
<keyword evidence="1" id="KW-1133">Transmembrane helix</keyword>
<keyword evidence="1" id="KW-0812">Transmembrane</keyword>
<proteinExistence type="predicted"/>
<reference evidence="2 3" key="1">
    <citation type="journal article" date="2015" name="Nature">
        <title>rRNA introns, odd ribosomes, and small enigmatic genomes across a large radiation of phyla.</title>
        <authorList>
            <person name="Brown C.T."/>
            <person name="Hug L.A."/>
            <person name="Thomas B.C."/>
            <person name="Sharon I."/>
            <person name="Castelle C.J."/>
            <person name="Singh A."/>
            <person name="Wilkins M.J."/>
            <person name="Williams K.H."/>
            <person name="Banfield J.F."/>
        </authorList>
    </citation>
    <scope>NUCLEOTIDE SEQUENCE [LARGE SCALE GENOMIC DNA]</scope>
</reference>
<protein>
    <submittedName>
        <fullName evidence="2">Uncharacterized protein</fullName>
    </submittedName>
</protein>
<dbReference type="Proteomes" id="UP000034764">
    <property type="component" value="Unassembled WGS sequence"/>
</dbReference>
<dbReference type="EMBL" id="LBXD01000008">
    <property type="protein sequence ID" value="KKR23756.1"/>
    <property type="molecule type" value="Genomic_DNA"/>
</dbReference>
<keyword evidence="1" id="KW-0472">Membrane</keyword>
<comment type="caution">
    <text evidence="2">The sequence shown here is derived from an EMBL/GenBank/DDBJ whole genome shotgun (WGS) entry which is preliminary data.</text>
</comment>
<name>A0A0G0PF09_9BACT</name>
<accession>A0A0G0PF09</accession>
<evidence type="ECO:0000313" key="3">
    <source>
        <dbReference type="Proteomes" id="UP000034764"/>
    </source>
</evidence>
<sequence>MNNHGNNLVKDLTLVIFRVFIAVILAKTGALQDLITSTQKPAGIVILFIAQYRDFI</sequence>